<feature type="region of interest" description="Disordered" evidence="5">
    <location>
        <begin position="367"/>
        <end position="475"/>
    </location>
</feature>
<dbReference type="eggNOG" id="KOG1272">
    <property type="taxonomic scope" value="Eukaryota"/>
</dbReference>
<feature type="domain" description="BING4 C-terminal" evidence="6">
    <location>
        <begin position="313"/>
        <end position="375"/>
    </location>
</feature>
<keyword evidence="4" id="KW-0539">Nucleus</keyword>
<feature type="compositionally biased region" description="Basic and acidic residues" evidence="5">
    <location>
        <begin position="367"/>
        <end position="383"/>
    </location>
</feature>
<dbReference type="GO" id="GO:0032040">
    <property type="term" value="C:small-subunit processome"/>
    <property type="evidence" value="ECO:0007669"/>
    <property type="project" value="TreeGrafter"/>
</dbReference>
<dbReference type="STRING" id="2903.R1EVY7"/>
<sequence length="475" mass="52347">MAKSRGHPKLLSASDGGKMNAAERKRLSRYSRGDGNSSKGVTKPGLKRSIKRGEAKIGAAERKAAQAEVLQPSEAGFLEAEGPLERTCRVRQSQLAAMVDEQTAAKAYEVQLPDLGPYRVAFTANGRRLLLGGRKGHVAVARWEGGFHVLSELQLRETVRDLTFLRDHTMFAVAQHKNLYIYDASGTELHCLRSHRPDVQRLAYLNLWTAPVPSPLGENVSDIRTRLGECDCMRASPYNAVVHLGHTNGTVTLWTPNMHEPVWDVRTYRPLHSYRTPRPVTSMDVSDRGLLAAACGAAVQVFKDGLAARASAPHRLPGREATLVRFCPYEDVLGVGHSRGYSSVLVPGAGEPNFDAFEANPFETRTQRREAEVDRNQGERQREIQAANAARIADIKANRRAKRKTRGRSKASRRAAKKEGNIIDEKRQRRKAQLEAQEQAKSKKRTNRASGGAGAPPKPYDPLDRFVAPPAPAPG</sequence>
<dbReference type="InterPro" id="IPR036322">
    <property type="entry name" value="WD40_repeat_dom_sf"/>
</dbReference>
<dbReference type="GO" id="GO:0030686">
    <property type="term" value="C:90S preribosome"/>
    <property type="evidence" value="ECO:0007669"/>
    <property type="project" value="TreeGrafter"/>
</dbReference>
<name>A0A0D3JUG6_EMIH1</name>
<organism evidence="7 8">
    <name type="scientific">Emiliania huxleyi (strain CCMP1516)</name>
    <dbReference type="NCBI Taxonomy" id="280463"/>
    <lineage>
        <taxon>Eukaryota</taxon>
        <taxon>Haptista</taxon>
        <taxon>Haptophyta</taxon>
        <taxon>Prymnesiophyceae</taxon>
        <taxon>Isochrysidales</taxon>
        <taxon>Noelaerhabdaceae</taxon>
        <taxon>Emiliania</taxon>
    </lineage>
</organism>
<dbReference type="RefSeq" id="XP_005779580.1">
    <property type="nucleotide sequence ID" value="XM_005779523.1"/>
</dbReference>
<dbReference type="Proteomes" id="UP000013827">
    <property type="component" value="Unassembled WGS sequence"/>
</dbReference>
<dbReference type="SUPFAM" id="SSF50978">
    <property type="entry name" value="WD40 repeat-like"/>
    <property type="match status" value="1"/>
</dbReference>
<dbReference type="PANTHER" id="PTHR14085">
    <property type="entry name" value="WD-REPEAT PROTEIN BING4"/>
    <property type="match status" value="1"/>
</dbReference>
<keyword evidence="3" id="KW-0677">Repeat</keyword>
<comment type="subcellular location">
    <subcellularLocation>
        <location evidence="1">Nucleus</location>
        <location evidence="1">Nucleolus</location>
    </subcellularLocation>
</comment>
<dbReference type="GeneID" id="17272697"/>
<evidence type="ECO:0000256" key="4">
    <source>
        <dbReference type="ARBA" id="ARBA00023242"/>
    </source>
</evidence>
<evidence type="ECO:0000313" key="7">
    <source>
        <dbReference type="EnsemblProtists" id="EOD27151"/>
    </source>
</evidence>
<evidence type="ECO:0000256" key="1">
    <source>
        <dbReference type="ARBA" id="ARBA00004604"/>
    </source>
</evidence>
<proteinExistence type="predicted"/>
<evidence type="ECO:0000313" key="8">
    <source>
        <dbReference type="Proteomes" id="UP000013827"/>
    </source>
</evidence>
<feature type="region of interest" description="Disordered" evidence="5">
    <location>
        <begin position="1"/>
        <end position="50"/>
    </location>
</feature>
<dbReference type="AlphaFoldDB" id="A0A0D3JUG6"/>
<evidence type="ECO:0000256" key="5">
    <source>
        <dbReference type="SAM" id="MobiDB-lite"/>
    </source>
</evidence>
<reference evidence="7" key="2">
    <citation type="submission" date="2024-10" db="UniProtKB">
        <authorList>
            <consortium name="EnsemblProtists"/>
        </authorList>
    </citation>
    <scope>IDENTIFICATION</scope>
</reference>
<keyword evidence="2" id="KW-0853">WD repeat</keyword>
<dbReference type="InterPro" id="IPR015943">
    <property type="entry name" value="WD40/YVTN_repeat-like_dom_sf"/>
</dbReference>
<evidence type="ECO:0000256" key="2">
    <source>
        <dbReference type="ARBA" id="ARBA00022574"/>
    </source>
</evidence>
<evidence type="ECO:0000259" key="6">
    <source>
        <dbReference type="SMART" id="SM01033"/>
    </source>
</evidence>
<dbReference type="PANTHER" id="PTHR14085:SF3">
    <property type="entry name" value="WD REPEAT-CONTAINING PROTEIN 46"/>
    <property type="match status" value="1"/>
</dbReference>
<evidence type="ECO:0000256" key="3">
    <source>
        <dbReference type="ARBA" id="ARBA00022737"/>
    </source>
</evidence>
<dbReference type="KEGG" id="ehx:EMIHUDRAFT_100320"/>
<dbReference type="GO" id="GO:0000462">
    <property type="term" value="P:maturation of SSU-rRNA from tricistronic rRNA transcript (SSU-rRNA, 5.8S rRNA, LSU-rRNA)"/>
    <property type="evidence" value="ECO:0007669"/>
    <property type="project" value="TreeGrafter"/>
</dbReference>
<dbReference type="Pfam" id="PF08149">
    <property type="entry name" value="BING4CT"/>
    <property type="match status" value="1"/>
</dbReference>
<protein>
    <recommendedName>
        <fullName evidence="6">BING4 C-terminal domain-containing protein</fullName>
    </recommendedName>
</protein>
<dbReference type="SMART" id="SM01033">
    <property type="entry name" value="BING4CT"/>
    <property type="match status" value="1"/>
</dbReference>
<dbReference type="OMA" id="NYSRTGX"/>
<dbReference type="InterPro" id="IPR012952">
    <property type="entry name" value="BING4_C_dom"/>
</dbReference>
<reference evidence="8" key="1">
    <citation type="journal article" date="2013" name="Nature">
        <title>Pan genome of the phytoplankton Emiliania underpins its global distribution.</title>
        <authorList>
            <person name="Read B.A."/>
            <person name="Kegel J."/>
            <person name="Klute M.J."/>
            <person name="Kuo A."/>
            <person name="Lefebvre S.C."/>
            <person name="Maumus F."/>
            <person name="Mayer C."/>
            <person name="Miller J."/>
            <person name="Monier A."/>
            <person name="Salamov A."/>
            <person name="Young J."/>
            <person name="Aguilar M."/>
            <person name="Claverie J.M."/>
            <person name="Frickenhaus S."/>
            <person name="Gonzalez K."/>
            <person name="Herman E.K."/>
            <person name="Lin Y.C."/>
            <person name="Napier J."/>
            <person name="Ogata H."/>
            <person name="Sarno A.F."/>
            <person name="Shmutz J."/>
            <person name="Schroeder D."/>
            <person name="de Vargas C."/>
            <person name="Verret F."/>
            <person name="von Dassow P."/>
            <person name="Valentin K."/>
            <person name="Van de Peer Y."/>
            <person name="Wheeler G."/>
            <person name="Dacks J.B."/>
            <person name="Delwiche C.F."/>
            <person name="Dyhrman S.T."/>
            <person name="Glockner G."/>
            <person name="John U."/>
            <person name="Richards T."/>
            <person name="Worden A.Z."/>
            <person name="Zhang X."/>
            <person name="Grigoriev I.V."/>
            <person name="Allen A.E."/>
            <person name="Bidle K."/>
            <person name="Borodovsky M."/>
            <person name="Bowler C."/>
            <person name="Brownlee C."/>
            <person name="Cock J.M."/>
            <person name="Elias M."/>
            <person name="Gladyshev V.N."/>
            <person name="Groth M."/>
            <person name="Guda C."/>
            <person name="Hadaegh A."/>
            <person name="Iglesias-Rodriguez M.D."/>
            <person name="Jenkins J."/>
            <person name="Jones B.M."/>
            <person name="Lawson T."/>
            <person name="Leese F."/>
            <person name="Lindquist E."/>
            <person name="Lobanov A."/>
            <person name="Lomsadze A."/>
            <person name="Malik S.B."/>
            <person name="Marsh M.E."/>
            <person name="Mackinder L."/>
            <person name="Mock T."/>
            <person name="Mueller-Roeber B."/>
            <person name="Pagarete A."/>
            <person name="Parker M."/>
            <person name="Probert I."/>
            <person name="Quesneville H."/>
            <person name="Raines C."/>
            <person name="Rensing S.A."/>
            <person name="Riano-Pachon D.M."/>
            <person name="Richier S."/>
            <person name="Rokitta S."/>
            <person name="Shiraiwa Y."/>
            <person name="Soanes D.M."/>
            <person name="van der Giezen M."/>
            <person name="Wahlund T.M."/>
            <person name="Williams B."/>
            <person name="Wilson W."/>
            <person name="Wolfe G."/>
            <person name="Wurch L.L."/>
        </authorList>
    </citation>
    <scope>NUCLEOTIDE SEQUENCE</scope>
</reference>
<dbReference type="HOGENOM" id="CLU_022996_2_1_1"/>
<dbReference type="InterPro" id="IPR040315">
    <property type="entry name" value="WDR46/Utp7"/>
</dbReference>
<dbReference type="Gene3D" id="2.130.10.10">
    <property type="entry name" value="YVTN repeat-like/Quinoprotein amine dehydrogenase"/>
    <property type="match status" value="1"/>
</dbReference>
<accession>A0A0D3JUG6</accession>
<dbReference type="PaxDb" id="2903-EOD27151"/>
<keyword evidence="8" id="KW-1185">Reference proteome</keyword>
<dbReference type="EnsemblProtists" id="EOD27151">
    <property type="protein sequence ID" value="EOD27151"/>
    <property type="gene ID" value="EMIHUDRAFT_100320"/>
</dbReference>
<feature type="compositionally biased region" description="Basic and acidic residues" evidence="5">
    <location>
        <begin position="417"/>
        <end position="427"/>
    </location>
</feature>
<feature type="compositionally biased region" description="Basic residues" evidence="5">
    <location>
        <begin position="398"/>
        <end position="416"/>
    </location>
</feature>